<accession>A0A9D1CHZ0</accession>
<reference evidence="1" key="2">
    <citation type="journal article" date="2021" name="PeerJ">
        <title>Extensive microbial diversity within the chicken gut microbiome revealed by metagenomics and culture.</title>
        <authorList>
            <person name="Gilroy R."/>
            <person name="Ravi A."/>
            <person name="Getino M."/>
            <person name="Pursley I."/>
            <person name="Horton D.L."/>
            <person name="Alikhan N.F."/>
            <person name="Baker D."/>
            <person name="Gharbi K."/>
            <person name="Hall N."/>
            <person name="Watson M."/>
            <person name="Adriaenssens E.M."/>
            <person name="Foster-Nyarko E."/>
            <person name="Jarju S."/>
            <person name="Secka A."/>
            <person name="Antonio M."/>
            <person name="Oren A."/>
            <person name="Chaudhuri R.R."/>
            <person name="La Ragione R."/>
            <person name="Hildebrand F."/>
            <person name="Pallen M.J."/>
        </authorList>
    </citation>
    <scope>NUCLEOTIDE SEQUENCE</scope>
    <source>
        <strain evidence="1">ChiHile30-977</strain>
    </source>
</reference>
<protein>
    <recommendedName>
        <fullName evidence="3">Uridine kinase</fullName>
    </recommendedName>
</protein>
<organism evidence="1 2">
    <name type="scientific">Candidatus Avichristensenella intestinipullorum</name>
    <dbReference type="NCBI Taxonomy" id="2840693"/>
    <lineage>
        <taxon>Bacteria</taxon>
        <taxon>Bacillati</taxon>
        <taxon>Bacillota</taxon>
        <taxon>Clostridia</taxon>
        <taxon>Candidatus Avichristensenella</taxon>
    </lineage>
</organism>
<dbReference type="AlphaFoldDB" id="A0A9D1CHZ0"/>
<dbReference type="EMBL" id="DVFI01000020">
    <property type="protein sequence ID" value="HIQ62240.1"/>
    <property type="molecule type" value="Genomic_DNA"/>
</dbReference>
<sequence>MNRAWNGDLTLQDRVKRCYQRAFGAEHMMADEAAALARLRAECASLSAPGPQETCFEPLGNGLCRLHLRPALAAGLSVETIHRLFVWSAGRPRDGRADFDAALEALAVTDEARAWVDAYRAQGCPPPRHSDAYRRAFAPAYRVVDAAFARAMPLLLRLERLSRGLAAIDGPCASGKTTLANALGGALGLTVFHMDDFFLRPSQRTPERLAEPGGNVDRERFAQEVLGPLAAGGAFSYRPYDCHAQALAAPVRVTPTPVCLIEGAYCLHPALLAGYALRVFVRVDAQTQRARILERNGARMLRRFEAEWIPMENAYFRAFSVEEGCDVILAP</sequence>
<comment type="caution">
    <text evidence="1">The sequence shown here is derived from an EMBL/GenBank/DDBJ whole genome shotgun (WGS) entry which is preliminary data.</text>
</comment>
<dbReference type="Proteomes" id="UP000886819">
    <property type="component" value="Unassembled WGS sequence"/>
</dbReference>
<dbReference type="SUPFAM" id="SSF52540">
    <property type="entry name" value="P-loop containing nucleoside triphosphate hydrolases"/>
    <property type="match status" value="1"/>
</dbReference>
<evidence type="ECO:0000313" key="2">
    <source>
        <dbReference type="Proteomes" id="UP000886819"/>
    </source>
</evidence>
<gene>
    <name evidence="1" type="ORF">IAA66_01475</name>
</gene>
<dbReference type="InterPro" id="IPR027417">
    <property type="entry name" value="P-loop_NTPase"/>
</dbReference>
<proteinExistence type="predicted"/>
<evidence type="ECO:0008006" key="3">
    <source>
        <dbReference type="Google" id="ProtNLM"/>
    </source>
</evidence>
<reference evidence="1" key="1">
    <citation type="submission" date="2020-10" db="EMBL/GenBank/DDBJ databases">
        <authorList>
            <person name="Gilroy R."/>
        </authorList>
    </citation>
    <scope>NUCLEOTIDE SEQUENCE</scope>
    <source>
        <strain evidence="1">ChiHile30-977</strain>
    </source>
</reference>
<evidence type="ECO:0000313" key="1">
    <source>
        <dbReference type="EMBL" id="HIQ62240.1"/>
    </source>
</evidence>
<name>A0A9D1CHZ0_9FIRM</name>
<dbReference type="Gene3D" id="3.40.50.300">
    <property type="entry name" value="P-loop containing nucleotide triphosphate hydrolases"/>
    <property type="match status" value="1"/>
</dbReference>